<gene>
    <name evidence="1" type="ORF">J1N35_032601</name>
</gene>
<evidence type="ECO:0000313" key="1">
    <source>
        <dbReference type="EMBL" id="KAH1067614.1"/>
    </source>
</evidence>
<protein>
    <submittedName>
        <fullName evidence="1">Uncharacterized protein</fullName>
    </submittedName>
</protein>
<name>A0A9D3ZWY2_9ROSI</name>
<keyword evidence="2" id="KW-1185">Reference proteome</keyword>
<dbReference type="Proteomes" id="UP000828251">
    <property type="component" value="Unassembled WGS sequence"/>
</dbReference>
<dbReference type="EMBL" id="JAIQCV010000009">
    <property type="protein sequence ID" value="KAH1067614.1"/>
    <property type="molecule type" value="Genomic_DNA"/>
</dbReference>
<dbReference type="AlphaFoldDB" id="A0A9D3ZWY2"/>
<evidence type="ECO:0000313" key="2">
    <source>
        <dbReference type="Proteomes" id="UP000828251"/>
    </source>
</evidence>
<organism evidence="1 2">
    <name type="scientific">Gossypium stocksii</name>
    <dbReference type="NCBI Taxonomy" id="47602"/>
    <lineage>
        <taxon>Eukaryota</taxon>
        <taxon>Viridiplantae</taxon>
        <taxon>Streptophyta</taxon>
        <taxon>Embryophyta</taxon>
        <taxon>Tracheophyta</taxon>
        <taxon>Spermatophyta</taxon>
        <taxon>Magnoliopsida</taxon>
        <taxon>eudicotyledons</taxon>
        <taxon>Gunneridae</taxon>
        <taxon>Pentapetalae</taxon>
        <taxon>rosids</taxon>
        <taxon>malvids</taxon>
        <taxon>Malvales</taxon>
        <taxon>Malvaceae</taxon>
        <taxon>Malvoideae</taxon>
        <taxon>Gossypium</taxon>
    </lineage>
</organism>
<reference evidence="1 2" key="1">
    <citation type="journal article" date="2021" name="Plant Biotechnol. J.">
        <title>Multi-omics assisted identification of the key and species-specific regulatory components of drought-tolerant mechanisms in Gossypium stocksii.</title>
        <authorList>
            <person name="Yu D."/>
            <person name="Ke L."/>
            <person name="Zhang D."/>
            <person name="Wu Y."/>
            <person name="Sun Y."/>
            <person name="Mei J."/>
            <person name="Sun J."/>
            <person name="Sun Y."/>
        </authorList>
    </citation>
    <scope>NUCLEOTIDE SEQUENCE [LARGE SCALE GENOMIC DNA]</scope>
    <source>
        <strain evidence="2">cv. E1</strain>
        <tissue evidence="1">Leaf</tissue>
    </source>
</reference>
<proteinExistence type="predicted"/>
<accession>A0A9D3ZWY2</accession>
<comment type="caution">
    <text evidence="1">The sequence shown here is derived from an EMBL/GenBank/DDBJ whole genome shotgun (WGS) entry which is preliminary data.</text>
</comment>
<sequence length="87" mass="9794">MIDDPFKSSRMGQRFLCSFGVDLIPLYGKWKGVHFPALETVVNGVSNIHGPEFCNQKVGYSYKILQSVVELNGNVEIVNIMMDQKQS</sequence>